<organism evidence="3">
    <name type="scientific">Anopheles darlingi</name>
    <name type="common">Mosquito</name>
    <dbReference type="NCBI Taxonomy" id="43151"/>
    <lineage>
        <taxon>Eukaryota</taxon>
        <taxon>Metazoa</taxon>
        <taxon>Ecdysozoa</taxon>
        <taxon>Arthropoda</taxon>
        <taxon>Hexapoda</taxon>
        <taxon>Insecta</taxon>
        <taxon>Pterygota</taxon>
        <taxon>Neoptera</taxon>
        <taxon>Endopterygota</taxon>
        <taxon>Diptera</taxon>
        <taxon>Nematocera</taxon>
        <taxon>Culicoidea</taxon>
        <taxon>Culicidae</taxon>
        <taxon>Anophelinae</taxon>
        <taxon>Anopheles</taxon>
    </lineage>
</organism>
<feature type="signal peptide" evidence="2">
    <location>
        <begin position="1"/>
        <end position="25"/>
    </location>
</feature>
<dbReference type="AlphaFoldDB" id="A0A2M4DIS9"/>
<keyword evidence="1" id="KW-0812">Transmembrane</keyword>
<protein>
    <recommendedName>
        <fullName evidence="4">Secreted protein</fullName>
    </recommendedName>
</protein>
<evidence type="ECO:0000313" key="3">
    <source>
        <dbReference type="EMBL" id="MBW77464.1"/>
    </source>
</evidence>
<evidence type="ECO:0000256" key="1">
    <source>
        <dbReference type="SAM" id="Phobius"/>
    </source>
</evidence>
<proteinExistence type="predicted"/>
<evidence type="ECO:0000256" key="2">
    <source>
        <dbReference type="SAM" id="SignalP"/>
    </source>
</evidence>
<keyword evidence="1" id="KW-1133">Transmembrane helix</keyword>
<feature type="chain" id="PRO_5014805189" description="Secreted protein" evidence="2">
    <location>
        <begin position="26"/>
        <end position="84"/>
    </location>
</feature>
<dbReference type="EMBL" id="GGFL01013286">
    <property type="protein sequence ID" value="MBW77464.1"/>
    <property type="molecule type" value="Transcribed_RNA"/>
</dbReference>
<name>A0A2M4DIS9_ANODA</name>
<feature type="transmembrane region" description="Helical" evidence="1">
    <location>
        <begin position="57"/>
        <end position="80"/>
    </location>
</feature>
<keyword evidence="1" id="KW-0472">Membrane</keyword>
<reference evidence="3" key="1">
    <citation type="submission" date="2018-01" db="EMBL/GenBank/DDBJ databases">
        <title>An insight into the sialome of Amazonian anophelines.</title>
        <authorList>
            <person name="Ribeiro J.M."/>
            <person name="Scarpassa V."/>
            <person name="Calvo E."/>
        </authorList>
    </citation>
    <scope>NUCLEOTIDE SEQUENCE</scope>
</reference>
<sequence>MNCANVVFFRIVSNTLTAVFAAAHAAFVAVACPPAPDGPVPPTPPGPLGPPVPAPDGPVGCSSVSCSALFSSITASMILISREK</sequence>
<accession>A0A2M4DIS9</accession>
<evidence type="ECO:0008006" key="4">
    <source>
        <dbReference type="Google" id="ProtNLM"/>
    </source>
</evidence>
<keyword evidence="2" id="KW-0732">Signal</keyword>